<dbReference type="RefSeq" id="WP_269124477.1">
    <property type="nucleotide sequence ID" value="NZ_JAPUBN010000013.1"/>
</dbReference>
<organism evidence="1 2">
    <name type="scientific">Marinomonas phaeophyticola</name>
    <dbReference type="NCBI Taxonomy" id="3004091"/>
    <lineage>
        <taxon>Bacteria</taxon>
        <taxon>Pseudomonadati</taxon>
        <taxon>Pseudomonadota</taxon>
        <taxon>Gammaproteobacteria</taxon>
        <taxon>Oceanospirillales</taxon>
        <taxon>Oceanospirillaceae</taxon>
        <taxon>Marinomonas</taxon>
    </lineage>
</organism>
<protein>
    <submittedName>
        <fullName evidence="1">Transporter substrate-binding domain-containing protein</fullName>
    </submittedName>
</protein>
<dbReference type="SUPFAM" id="SSF53850">
    <property type="entry name" value="Periplasmic binding protein-like II"/>
    <property type="match status" value="1"/>
</dbReference>
<sequence length="275" mass="31588">MSKNSKQAVKKLQAFVTLSLCLILAGVASIGHTKTLKVCYDHWAPMTIFPSESSPDRGVVIDMLEQIYESEGYTLIYYEVPLARGLNMVEEGLCDMLPEYLFSKKSTVGFAYAKEETFSYTTAFVVRKDDPWVYSGIQSIKGRRIATGPGWDYSSMSMDYQDYLDDPKNAKSVEVIAGYDDVVDRIFRMIKEGRIDLYADNELVLQHVLNQVDLNNELKIVYPGLENKLIEMPIFSKKIPLIKRQEIIKIWNKGRLSMRGKEETLLKKYKIKFEE</sequence>
<keyword evidence="2" id="KW-1185">Reference proteome</keyword>
<evidence type="ECO:0000313" key="2">
    <source>
        <dbReference type="Proteomes" id="UP001149719"/>
    </source>
</evidence>
<proteinExistence type="predicted"/>
<comment type="caution">
    <text evidence="1">The sequence shown here is derived from an EMBL/GenBank/DDBJ whole genome shotgun (WGS) entry which is preliminary data.</text>
</comment>
<name>A0ABT4JTQ6_9GAMM</name>
<evidence type="ECO:0000313" key="1">
    <source>
        <dbReference type="EMBL" id="MCZ2721586.1"/>
    </source>
</evidence>
<dbReference type="Proteomes" id="UP001149719">
    <property type="component" value="Unassembled WGS sequence"/>
</dbReference>
<dbReference type="EMBL" id="JAPUBN010000013">
    <property type="protein sequence ID" value="MCZ2721586.1"/>
    <property type="molecule type" value="Genomic_DNA"/>
</dbReference>
<dbReference type="Gene3D" id="3.40.190.10">
    <property type="entry name" value="Periplasmic binding protein-like II"/>
    <property type="match status" value="2"/>
</dbReference>
<reference evidence="1" key="1">
    <citation type="submission" date="2022-12" db="EMBL/GenBank/DDBJ databases">
        <title>Marinomonas 15G1-11 sp. nov, isolated from marine algae.</title>
        <authorList>
            <person name="Butt M."/>
            <person name="Choi D.G."/>
            <person name="Kim J.M."/>
            <person name="Lee J.K."/>
            <person name="Baek J.H."/>
            <person name="Jeon C.O."/>
        </authorList>
    </citation>
    <scope>NUCLEOTIDE SEQUENCE</scope>
    <source>
        <strain evidence="1">15G1-11</strain>
    </source>
</reference>
<gene>
    <name evidence="1" type="ORF">O1D97_07945</name>
</gene>
<accession>A0ABT4JTQ6</accession>